<dbReference type="OrthoDB" id="9773549at2"/>
<proteinExistence type="predicted"/>
<dbReference type="RefSeq" id="WP_152773021.1">
    <property type="nucleotide sequence ID" value="NZ_VJZC01000146.1"/>
</dbReference>
<dbReference type="PANTHER" id="PTHR10992:SF1086">
    <property type="entry name" value="AB HYDROLASE-1 DOMAIN-CONTAINING PROTEIN"/>
    <property type="match status" value="1"/>
</dbReference>
<dbReference type="InterPro" id="IPR029058">
    <property type="entry name" value="AB_hydrolase_fold"/>
</dbReference>
<gene>
    <name evidence="3" type="ORF">FNH08_20920</name>
</gene>
<evidence type="ECO:0000313" key="4">
    <source>
        <dbReference type="Proteomes" id="UP000400924"/>
    </source>
</evidence>
<dbReference type="InterPro" id="IPR000073">
    <property type="entry name" value="AB_hydrolase_1"/>
</dbReference>
<protein>
    <submittedName>
        <fullName evidence="3">Alpha/beta fold hydrolase</fullName>
    </submittedName>
</protein>
<dbReference type="Pfam" id="PF12697">
    <property type="entry name" value="Abhydrolase_6"/>
    <property type="match status" value="1"/>
</dbReference>
<comment type="caution">
    <text evidence="3">The sequence shown here is derived from an EMBL/GenBank/DDBJ whole genome shotgun (WGS) entry which is preliminary data.</text>
</comment>
<dbReference type="InterPro" id="IPR045889">
    <property type="entry name" value="MES/HNL"/>
</dbReference>
<dbReference type="EMBL" id="VJZC01000146">
    <property type="protein sequence ID" value="MPY59539.1"/>
    <property type="molecule type" value="Genomic_DNA"/>
</dbReference>
<reference evidence="3 4" key="1">
    <citation type="submission" date="2019-07" db="EMBL/GenBank/DDBJ databases">
        <title>New species of Amycolatopsis and Streptomyces.</title>
        <authorList>
            <person name="Duangmal K."/>
            <person name="Teo W.F.A."/>
            <person name="Lipun K."/>
        </authorList>
    </citation>
    <scope>NUCLEOTIDE SEQUENCE [LARGE SCALE GENOMIC DNA]</scope>
    <source>
        <strain evidence="3 4">NBRC 106415</strain>
    </source>
</reference>
<dbReference type="GO" id="GO:0080032">
    <property type="term" value="F:methyl jasmonate esterase activity"/>
    <property type="evidence" value="ECO:0007669"/>
    <property type="project" value="TreeGrafter"/>
</dbReference>
<feature type="domain" description="AB hydrolase-1" evidence="2">
    <location>
        <begin position="4"/>
        <end position="245"/>
    </location>
</feature>
<evidence type="ECO:0000259" key="2">
    <source>
        <dbReference type="Pfam" id="PF12697"/>
    </source>
</evidence>
<sequence length="535" mass="57596">MAAFVLVSGCFTGGWIWQEVAERLREQGAEVHPVTLTGMGDRRDEATAGTDLETHIEDVLRVIDGVEAPEAVIVGHDYGIHPVLGAADRRPERITRIVYLDAGMPQDGDTAQQLVPDEEVRRQLRDGRPGQEDDSCVPAPAAGGWQRWGSTDGLTDEALARLTGLAAPQPTGTLTRPLRLSGAVTALPTTGVLCTGNGLSIAMVEDMVGIGLPQFQHLARPEVGFFELATGHWPMLSRPEELAEVLLRAAEGEGHRITATGEGKVPSYLCPFVLDVPELPRERTGRIDLYVPDALDALDALDVLDEPVGASEVSERPLPAVVFVHGGPVPADLRPTPRDWPGFVGYGRYAASLGVVGVTLDHRLHGLDDHERATEDITEAVELLRADPRIDPERIALWFFSGAGLLLAPWLAEPPSWLRCAALTYPVLGPLPGWGAVDPRFLPADAVSTEVSTEVSTVANTAGRLPIVLTRVGLENAEIAATVEDFLAAAKECEADIEVIDVPDAHHGFETIDHTDRTRAAVEHAMRSVLERLRG</sequence>
<keyword evidence="3" id="KW-0378">Hydrolase</keyword>
<dbReference type="Gene3D" id="3.40.50.1820">
    <property type="entry name" value="alpha/beta hydrolase"/>
    <property type="match status" value="2"/>
</dbReference>
<dbReference type="PANTHER" id="PTHR10992">
    <property type="entry name" value="METHYLESTERASE FAMILY MEMBER"/>
    <property type="match status" value="1"/>
</dbReference>
<keyword evidence="4" id="KW-1185">Reference proteome</keyword>
<organism evidence="3 4">
    <name type="scientific">Streptomyces spongiae</name>
    <dbReference type="NCBI Taxonomy" id="565072"/>
    <lineage>
        <taxon>Bacteria</taxon>
        <taxon>Bacillati</taxon>
        <taxon>Actinomycetota</taxon>
        <taxon>Actinomycetes</taxon>
        <taxon>Kitasatosporales</taxon>
        <taxon>Streptomycetaceae</taxon>
        <taxon>Streptomyces</taxon>
    </lineage>
</organism>
<dbReference type="Proteomes" id="UP000400924">
    <property type="component" value="Unassembled WGS sequence"/>
</dbReference>
<feature type="region of interest" description="Disordered" evidence="1">
    <location>
        <begin position="123"/>
        <end position="150"/>
    </location>
</feature>
<accession>A0A5N8XJC1</accession>
<dbReference type="GO" id="GO:0080030">
    <property type="term" value="F:methyl indole-3-acetate esterase activity"/>
    <property type="evidence" value="ECO:0007669"/>
    <property type="project" value="TreeGrafter"/>
</dbReference>
<evidence type="ECO:0000256" key="1">
    <source>
        <dbReference type="SAM" id="MobiDB-lite"/>
    </source>
</evidence>
<name>A0A5N8XJC1_9ACTN</name>
<evidence type="ECO:0000313" key="3">
    <source>
        <dbReference type="EMBL" id="MPY59539.1"/>
    </source>
</evidence>
<dbReference type="AlphaFoldDB" id="A0A5N8XJC1"/>
<dbReference type="SUPFAM" id="SSF53474">
    <property type="entry name" value="alpha/beta-Hydrolases"/>
    <property type="match status" value="2"/>
</dbReference>